<dbReference type="EMBL" id="CP058561">
    <property type="protein sequence ID" value="QUH29301.1"/>
    <property type="molecule type" value="Genomic_DNA"/>
</dbReference>
<feature type="transmembrane region" description="Helical" evidence="1">
    <location>
        <begin position="36"/>
        <end position="58"/>
    </location>
</feature>
<dbReference type="GO" id="GO:0004175">
    <property type="term" value="F:endopeptidase activity"/>
    <property type="evidence" value="ECO:0007669"/>
    <property type="project" value="UniProtKB-ARBA"/>
</dbReference>
<keyword evidence="3" id="KW-0482">Metalloprotease</keyword>
<keyword evidence="4" id="KW-1185">Reference proteome</keyword>
<feature type="transmembrane region" description="Helical" evidence="1">
    <location>
        <begin position="201"/>
        <end position="221"/>
    </location>
</feature>
<dbReference type="Pfam" id="PF02517">
    <property type="entry name" value="Rce1-like"/>
    <property type="match status" value="1"/>
</dbReference>
<dbReference type="GO" id="GO:0008237">
    <property type="term" value="F:metallopeptidase activity"/>
    <property type="evidence" value="ECO:0007669"/>
    <property type="project" value="UniProtKB-KW"/>
</dbReference>
<dbReference type="KEGG" id="vgu:HYG85_10325"/>
<reference evidence="3 4" key="1">
    <citation type="submission" date="2020-07" db="EMBL/GenBank/DDBJ databases">
        <title>Vallitalea guaymasensis genome.</title>
        <authorList>
            <person name="Postec A."/>
        </authorList>
    </citation>
    <scope>NUCLEOTIDE SEQUENCE [LARGE SCALE GENOMIC DNA]</scope>
    <source>
        <strain evidence="3 4">Ra1766G1</strain>
    </source>
</reference>
<accession>A0A8J8MAF4</accession>
<dbReference type="AlphaFoldDB" id="A0A8J8MAF4"/>
<evidence type="ECO:0000313" key="4">
    <source>
        <dbReference type="Proteomes" id="UP000677305"/>
    </source>
</evidence>
<organism evidence="3 4">
    <name type="scientific">Vallitalea guaymasensis</name>
    <dbReference type="NCBI Taxonomy" id="1185412"/>
    <lineage>
        <taxon>Bacteria</taxon>
        <taxon>Bacillati</taxon>
        <taxon>Bacillota</taxon>
        <taxon>Clostridia</taxon>
        <taxon>Lachnospirales</taxon>
        <taxon>Vallitaleaceae</taxon>
        <taxon>Vallitalea</taxon>
    </lineage>
</organism>
<evidence type="ECO:0000313" key="3">
    <source>
        <dbReference type="EMBL" id="QUH29301.1"/>
    </source>
</evidence>
<keyword evidence="1" id="KW-0472">Membrane</keyword>
<name>A0A8J8MAF4_9FIRM</name>
<gene>
    <name evidence="3" type="ORF">HYG85_10325</name>
</gene>
<evidence type="ECO:0000259" key="2">
    <source>
        <dbReference type="Pfam" id="PF02517"/>
    </source>
</evidence>
<keyword evidence="1" id="KW-1133">Transmembrane helix</keyword>
<feature type="domain" description="CAAX prenyl protease 2/Lysostaphin resistance protein A-like" evidence="2">
    <location>
        <begin position="120"/>
        <end position="205"/>
    </location>
</feature>
<feature type="transmembrane region" description="Helical" evidence="1">
    <location>
        <begin position="110"/>
        <end position="130"/>
    </location>
</feature>
<keyword evidence="1" id="KW-0812">Transmembrane</keyword>
<protein>
    <submittedName>
        <fullName evidence="3">CPBP family intramembrane metalloprotease</fullName>
    </submittedName>
</protein>
<keyword evidence="3" id="KW-0378">Hydrolase</keyword>
<feature type="transmembrane region" description="Helical" evidence="1">
    <location>
        <begin position="293"/>
        <end position="310"/>
    </location>
</feature>
<feature type="transmembrane region" description="Helical" evidence="1">
    <location>
        <begin position="174"/>
        <end position="194"/>
    </location>
</feature>
<dbReference type="RefSeq" id="WP_212693408.1">
    <property type="nucleotide sequence ID" value="NZ_CP058561.1"/>
</dbReference>
<dbReference type="InterPro" id="IPR003675">
    <property type="entry name" value="Rce1/LyrA-like_dom"/>
</dbReference>
<keyword evidence="3" id="KW-0645">Protease</keyword>
<proteinExistence type="predicted"/>
<feature type="transmembrane region" description="Helical" evidence="1">
    <location>
        <begin position="79"/>
        <end position="104"/>
    </location>
</feature>
<dbReference type="Proteomes" id="UP000677305">
    <property type="component" value="Chromosome"/>
</dbReference>
<feature type="transmembrane region" description="Helical" evidence="1">
    <location>
        <begin position="241"/>
        <end position="266"/>
    </location>
</feature>
<dbReference type="GO" id="GO:0080120">
    <property type="term" value="P:CAAX-box protein maturation"/>
    <property type="evidence" value="ECO:0007669"/>
    <property type="project" value="UniProtKB-ARBA"/>
</dbReference>
<sequence length="316" mass="35354">MNSAKRGNIFILILILIMTLVPEIIGYLALHFNLKLTSISSILIPQLGFIVIPVILYFMITRQPVKKTLLFNKLDIINVLLAIGIGLLIQPLLSLINLVSQIFFENKISGTIFTLAEFPLWLLLILVAVLPAINEEIVTRGILLTNYKNVNIFKAALVSGLSFGMLHMNANQFSYAFVMGAILFILVKITGSIFSSMLIHFLINGLQMVIAKLALFLQEIFGNSIDYDLIAQETVSKDAIISLLPIPLILTFITLPLVFLLFYAAVKHNKKEYLFVKAPAEVIEPIKSKDKIFDVYLISSIIIFIAHVIIKEILVL</sequence>
<feature type="transmembrane region" description="Helical" evidence="1">
    <location>
        <begin position="151"/>
        <end position="168"/>
    </location>
</feature>
<feature type="transmembrane region" description="Helical" evidence="1">
    <location>
        <begin position="9"/>
        <end position="30"/>
    </location>
</feature>
<evidence type="ECO:0000256" key="1">
    <source>
        <dbReference type="SAM" id="Phobius"/>
    </source>
</evidence>